<feature type="domain" description="BPL/LPL catalytic" evidence="1">
    <location>
        <begin position="32"/>
        <end position="104"/>
    </location>
</feature>
<accession>A0A383DHG4</accession>
<dbReference type="InterPro" id="IPR020605">
    <property type="entry name" value="Octanoyltransferase_CS"/>
</dbReference>
<name>A0A383DHG4_9ZZZZ</name>
<dbReference type="Pfam" id="PF21948">
    <property type="entry name" value="LplA-B_cat"/>
    <property type="match status" value="1"/>
</dbReference>
<dbReference type="InterPro" id="IPR004143">
    <property type="entry name" value="BPL_LPL_catalytic"/>
</dbReference>
<dbReference type="PANTHER" id="PTHR10993:SF7">
    <property type="entry name" value="LIPOYLTRANSFERASE 2, MITOCHONDRIAL-RELATED"/>
    <property type="match status" value="1"/>
</dbReference>
<dbReference type="AlphaFoldDB" id="A0A383DHG4"/>
<dbReference type="Gene3D" id="3.30.930.10">
    <property type="entry name" value="Bira Bifunctional Protein, Domain 2"/>
    <property type="match status" value="1"/>
</dbReference>
<dbReference type="InterPro" id="IPR045864">
    <property type="entry name" value="aa-tRNA-synth_II/BPL/LPL"/>
</dbReference>
<gene>
    <name evidence="2" type="ORF">METZ01_LOCUS496725</name>
</gene>
<dbReference type="PANTHER" id="PTHR10993">
    <property type="entry name" value="OCTANOYLTRANSFERASE"/>
    <property type="match status" value="1"/>
</dbReference>
<organism evidence="2">
    <name type="scientific">marine metagenome</name>
    <dbReference type="NCBI Taxonomy" id="408172"/>
    <lineage>
        <taxon>unclassified sequences</taxon>
        <taxon>metagenomes</taxon>
        <taxon>ecological metagenomes</taxon>
    </lineage>
</organism>
<evidence type="ECO:0000259" key="1">
    <source>
        <dbReference type="PROSITE" id="PS51733"/>
    </source>
</evidence>
<dbReference type="GO" id="GO:0009249">
    <property type="term" value="P:protein lipoylation"/>
    <property type="evidence" value="ECO:0007669"/>
    <property type="project" value="InterPro"/>
</dbReference>
<sequence>MSRIVTLINLGRTKYSDCLNLQRDTQKDLADGNTGNTLLLTEHEPVFTLGRNHPTPNLKVSTEKIEAEGISIIQTERGGDITYHGPGQLVAYGIIALREWNLTA</sequence>
<dbReference type="GO" id="GO:0033819">
    <property type="term" value="F:lipoyl(octanoyl) transferase activity"/>
    <property type="evidence" value="ECO:0007669"/>
    <property type="project" value="InterPro"/>
</dbReference>
<proteinExistence type="predicted"/>
<dbReference type="SUPFAM" id="SSF55681">
    <property type="entry name" value="Class II aaRS and biotin synthetases"/>
    <property type="match status" value="1"/>
</dbReference>
<reference evidence="2" key="1">
    <citation type="submission" date="2018-05" db="EMBL/GenBank/DDBJ databases">
        <authorList>
            <person name="Lanie J.A."/>
            <person name="Ng W.-L."/>
            <person name="Kazmierczak K.M."/>
            <person name="Andrzejewski T.M."/>
            <person name="Davidsen T.M."/>
            <person name="Wayne K.J."/>
            <person name="Tettelin H."/>
            <person name="Glass J.I."/>
            <person name="Rusch D."/>
            <person name="Podicherti R."/>
            <person name="Tsui H.-C.T."/>
            <person name="Winkler M.E."/>
        </authorList>
    </citation>
    <scope>NUCLEOTIDE SEQUENCE</scope>
</reference>
<evidence type="ECO:0000313" key="2">
    <source>
        <dbReference type="EMBL" id="SVE43871.1"/>
    </source>
</evidence>
<protein>
    <recommendedName>
        <fullName evidence="1">BPL/LPL catalytic domain-containing protein</fullName>
    </recommendedName>
</protein>
<dbReference type="EMBL" id="UINC01217323">
    <property type="protein sequence ID" value="SVE43871.1"/>
    <property type="molecule type" value="Genomic_DNA"/>
</dbReference>
<feature type="non-terminal residue" evidence="2">
    <location>
        <position position="104"/>
    </location>
</feature>
<dbReference type="PROSITE" id="PS51733">
    <property type="entry name" value="BPL_LPL_CATALYTIC"/>
    <property type="match status" value="1"/>
</dbReference>
<dbReference type="PROSITE" id="PS01313">
    <property type="entry name" value="LIPB"/>
    <property type="match status" value="1"/>
</dbReference>